<comment type="caution">
    <text evidence="3">The sequence shown here is derived from an EMBL/GenBank/DDBJ whole genome shotgun (WGS) entry which is preliminary data.</text>
</comment>
<protein>
    <recommendedName>
        <fullName evidence="2">RGS domain-containing protein</fullName>
    </recommendedName>
</protein>
<dbReference type="Pfam" id="PF00615">
    <property type="entry name" value="RGS"/>
    <property type="match status" value="2"/>
</dbReference>
<evidence type="ECO:0000313" key="3">
    <source>
        <dbReference type="EMBL" id="KAH6600270.1"/>
    </source>
</evidence>
<dbReference type="PANTHER" id="PTHR10845">
    <property type="entry name" value="REGULATOR OF G PROTEIN SIGNALING"/>
    <property type="match status" value="1"/>
</dbReference>
<dbReference type="InterPro" id="IPR044926">
    <property type="entry name" value="RGS_subdomain_2"/>
</dbReference>
<gene>
    <name evidence="3" type="ORF">BASA50_002446</name>
</gene>
<accession>A0ABQ8FLC9</accession>
<dbReference type="SUPFAM" id="SSF48097">
    <property type="entry name" value="Regulator of G-protein signaling, RGS"/>
    <property type="match status" value="2"/>
</dbReference>
<organism evidence="3 4">
    <name type="scientific">Batrachochytrium salamandrivorans</name>
    <dbReference type="NCBI Taxonomy" id="1357716"/>
    <lineage>
        <taxon>Eukaryota</taxon>
        <taxon>Fungi</taxon>
        <taxon>Fungi incertae sedis</taxon>
        <taxon>Chytridiomycota</taxon>
        <taxon>Chytridiomycota incertae sedis</taxon>
        <taxon>Chytridiomycetes</taxon>
        <taxon>Rhizophydiales</taxon>
        <taxon>Rhizophydiales incertae sedis</taxon>
        <taxon>Batrachochytrium</taxon>
    </lineage>
</organism>
<evidence type="ECO:0000256" key="1">
    <source>
        <dbReference type="SAM" id="MobiDB-lite"/>
    </source>
</evidence>
<dbReference type="Proteomes" id="UP001648503">
    <property type="component" value="Unassembled WGS sequence"/>
</dbReference>
<feature type="compositionally biased region" description="Low complexity" evidence="1">
    <location>
        <begin position="494"/>
        <end position="503"/>
    </location>
</feature>
<evidence type="ECO:0000259" key="2">
    <source>
        <dbReference type="PROSITE" id="PS50132"/>
    </source>
</evidence>
<dbReference type="PROSITE" id="PS50132">
    <property type="entry name" value="RGS"/>
    <property type="match status" value="2"/>
</dbReference>
<dbReference type="PANTHER" id="PTHR10845:SF192">
    <property type="entry name" value="DOUBLE HIT, ISOFORM B"/>
    <property type="match status" value="1"/>
</dbReference>
<feature type="domain" description="RGS" evidence="2">
    <location>
        <begin position="252"/>
        <end position="463"/>
    </location>
</feature>
<dbReference type="Gene3D" id="1.10.167.10">
    <property type="entry name" value="Regulator of G-protein Signalling 4, domain 2"/>
    <property type="match status" value="2"/>
</dbReference>
<evidence type="ECO:0000313" key="4">
    <source>
        <dbReference type="Proteomes" id="UP001648503"/>
    </source>
</evidence>
<dbReference type="InterPro" id="IPR016137">
    <property type="entry name" value="RGS"/>
</dbReference>
<dbReference type="EMBL" id="JAFCIX010000042">
    <property type="protein sequence ID" value="KAH6600270.1"/>
    <property type="molecule type" value="Genomic_DNA"/>
</dbReference>
<keyword evidence="4" id="KW-1185">Reference proteome</keyword>
<reference evidence="3 4" key="1">
    <citation type="submission" date="2021-02" db="EMBL/GenBank/DDBJ databases">
        <title>Variation within the Batrachochytrium salamandrivorans European outbreak.</title>
        <authorList>
            <person name="Kelly M."/>
            <person name="Pasmans F."/>
            <person name="Shea T.P."/>
            <person name="Munoz J.F."/>
            <person name="Carranza S."/>
            <person name="Cuomo C.A."/>
            <person name="Martel A."/>
        </authorList>
    </citation>
    <scope>NUCLEOTIDE SEQUENCE [LARGE SCALE GENOMIC DNA]</scope>
    <source>
        <strain evidence="3 4">AMFP18/2</strain>
    </source>
</reference>
<feature type="domain" description="RGS" evidence="2">
    <location>
        <begin position="35"/>
        <end position="218"/>
    </location>
</feature>
<dbReference type="SMART" id="SM00315">
    <property type="entry name" value="RGS"/>
    <property type="match status" value="2"/>
</dbReference>
<feature type="region of interest" description="Disordered" evidence="1">
    <location>
        <begin position="494"/>
        <end position="514"/>
    </location>
</feature>
<sequence length="538" mass="60407">MSECNADSGQDLTPLGSDFALSSMSSWSKVDIHQVISNQLPSPYTSREFWKFLKVDCCEENLEFLTDIISYRDLAGAVFVLTTDGSTPTYGRILSKYLGRSDTQSTSPTYSFNETSSLASTRSSNFEPKIWTSPISFDKLEACMVDLQQTMAAIRIRITKIVQMYLAPSSQKEIYLPVGIKKHILSEFRASNFHPDIFKDAYDHIIDMLQTRPFTKFLAAAAKISNRSDIFNYSLNNSSDGAYSHKITIQQVIANSLSEPHTNKDFLEFLKFEHCEENLQFLNDIISYKILSKAVYHNQTEPNPSHSRIAAVLARPSFPGSSPPDSADNSRDLDRRLSVSMASSAVKAETVDFDEIESVILAMNSRELGGSVNVANKSDFFRIPQEFTHKEILDILRDIRSSIHAIFATYMSSDSPKEVNLPSAVKKRAHLEFSARNFHPDILNEPYEHILNILRIQPFVKFLACASKNPGRKEGHSILTRHISHESLILSHHASPNISSSSEAHTDDQKRGSKTTIRQAFLKAISVQQRSSGNMESN</sequence>
<proteinExistence type="predicted"/>
<dbReference type="InterPro" id="IPR036305">
    <property type="entry name" value="RGS_sf"/>
</dbReference>
<name>A0ABQ8FLC9_9FUNG</name>